<dbReference type="InterPro" id="IPR003497">
    <property type="entry name" value="BRO_N_domain"/>
</dbReference>
<evidence type="ECO:0000313" key="2">
    <source>
        <dbReference type="EMBL" id="EKE26738.1"/>
    </source>
</evidence>
<feature type="domain" description="Bro-N" evidence="1">
    <location>
        <begin position="10"/>
        <end position="105"/>
    </location>
</feature>
<dbReference type="Pfam" id="PF02498">
    <property type="entry name" value="Bro-N"/>
    <property type="match status" value="1"/>
</dbReference>
<gene>
    <name evidence="2" type="primary">dinD</name>
    <name evidence="2" type="ORF">ACD_4C00171G0002</name>
</gene>
<proteinExistence type="predicted"/>
<dbReference type="NCBIfam" id="NF008573">
    <property type="entry name" value="PRK11525.1"/>
    <property type="match status" value="1"/>
</dbReference>
<evidence type="ECO:0000259" key="1">
    <source>
        <dbReference type="Pfam" id="PF02498"/>
    </source>
</evidence>
<comment type="caution">
    <text evidence="2">The sequence shown here is derived from an EMBL/GenBank/DDBJ whole genome shotgun (WGS) entry which is preliminary data.</text>
</comment>
<organism evidence="2">
    <name type="scientific">uncultured bacterium</name>
    <name type="common">gcode 4</name>
    <dbReference type="NCBI Taxonomy" id="1234023"/>
    <lineage>
        <taxon>Bacteria</taxon>
        <taxon>environmental samples</taxon>
    </lineage>
</organism>
<name>K2FUX5_9BACT</name>
<sequence>MTINIFEQIKKMNEFNQEFWSARDLYKLLGYTEYGKFLPAIKRAKKACENSNQDIELHFSHVSEPQKSRNQYWEIQGQIIDDYILSRYACYLIAQNGDPRKEEIALAQSYFAIQTRKQEIQEQLIEDSKRVFLRDEIKEHNKNLAKAAREAGVVNYANFQDYGYMWLYWWLRQKNIHKNKKLKPKETILDHMWSEELAANLFRATQAEAKLKRENIIWENKANKAHYEVGKKVRETIKELWWTMPEKLPISENIKESRKRINKSKNNQLKK</sequence>
<accession>K2FUX5</accession>
<dbReference type="AlphaFoldDB" id="K2FUX5"/>
<reference evidence="2" key="1">
    <citation type="journal article" date="2012" name="Science">
        <title>Fermentation, hydrogen, and sulfur metabolism in multiple uncultivated bacterial phyla.</title>
        <authorList>
            <person name="Wrighton K.C."/>
            <person name="Thomas B.C."/>
            <person name="Sharon I."/>
            <person name="Miller C.S."/>
            <person name="Castelle C.J."/>
            <person name="VerBerkmoes N.C."/>
            <person name="Wilkins M.J."/>
            <person name="Hettich R.L."/>
            <person name="Lipton M.S."/>
            <person name="Williams K.H."/>
            <person name="Long P.E."/>
            <person name="Banfield J.F."/>
        </authorList>
    </citation>
    <scope>NUCLEOTIDE SEQUENCE [LARGE SCALE GENOMIC DNA]</scope>
</reference>
<protein>
    <submittedName>
        <fullName evidence="2">DNA-damage-inducible protein</fullName>
    </submittedName>
</protein>
<dbReference type="EMBL" id="AMFJ01000687">
    <property type="protein sequence ID" value="EKE26738.1"/>
    <property type="molecule type" value="Genomic_DNA"/>
</dbReference>